<proteinExistence type="predicted"/>
<dbReference type="GO" id="GO:0032259">
    <property type="term" value="P:methylation"/>
    <property type="evidence" value="ECO:0007669"/>
    <property type="project" value="UniProtKB-KW"/>
</dbReference>
<dbReference type="GO" id="GO:0008168">
    <property type="term" value="F:methyltransferase activity"/>
    <property type="evidence" value="ECO:0007669"/>
    <property type="project" value="UniProtKB-KW"/>
</dbReference>
<dbReference type="InterPro" id="IPR029063">
    <property type="entry name" value="SAM-dependent_MTases_sf"/>
</dbReference>
<accession>A0ABV6FRN7</accession>
<organism evidence="3 4">
    <name type="scientific">Fontibacter flavus</name>
    <dbReference type="NCBI Taxonomy" id="654838"/>
    <lineage>
        <taxon>Bacteria</taxon>
        <taxon>Pseudomonadati</taxon>
        <taxon>Bacteroidota</taxon>
        <taxon>Cytophagia</taxon>
        <taxon>Cytophagales</taxon>
        <taxon>Cyclobacteriaceae</taxon>
        <taxon>Fontibacter</taxon>
    </lineage>
</organism>
<dbReference type="CDD" id="cd02440">
    <property type="entry name" value="AdoMet_MTases"/>
    <property type="match status" value="1"/>
</dbReference>
<dbReference type="SUPFAM" id="SSF53335">
    <property type="entry name" value="S-adenosyl-L-methionine-dependent methyltransferases"/>
    <property type="match status" value="1"/>
</dbReference>
<dbReference type="PANTHER" id="PTHR43861">
    <property type="entry name" value="TRANS-ACONITATE 2-METHYLTRANSFERASE-RELATED"/>
    <property type="match status" value="1"/>
</dbReference>
<evidence type="ECO:0000313" key="4">
    <source>
        <dbReference type="Proteomes" id="UP001589797"/>
    </source>
</evidence>
<name>A0ABV6FRN7_9BACT</name>
<evidence type="ECO:0000313" key="3">
    <source>
        <dbReference type="EMBL" id="MFC0262534.1"/>
    </source>
</evidence>
<keyword evidence="1" id="KW-0808">Transferase</keyword>
<reference evidence="3 4" key="1">
    <citation type="submission" date="2024-09" db="EMBL/GenBank/DDBJ databases">
        <authorList>
            <person name="Sun Q."/>
            <person name="Mori K."/>
        </authorList>
    </citation>
    <scope>NUCLEOTIDE SEQUENCE [LARGE SCALE GENOMIC DNA]</scope>
    <source>
        <strain evidence="3 4">CCM 7650</strain>
    </source>
</reference>
<keyword evidence="4" id="KW-1185">Reference proteome</keyword>
<gene>
    <name evidence="3" type="ORF">ACFFIP_07535</name>
</gene>
<dbReference type="Gene3D" id="3.40.50.150">
    <property type="entry name" value="Vaccinia Virus protein VP39"/>
    <property type="match status" value="1"/>
</dbReference>
<comment type="caution">
    <text evidence="3">The sequence shown here is derived from an EMBL/GenBank/DDBJ whole genome shotgun (WGS) entry which is preliminary data.</text>
</comment>
<sequence>MGKFSSRSIQKEIMDDLEVDGAVLTQTLKELKTINRLLGGNQVTTAALQTLFSQNPKASYTIADIGCGGGDMIRVMANWARSQNIQCHFIGVDANPHTIDRAKANLADLQNVSFLTKNVLEADFLSQPVDIITCTLFTHHFTDSELIQLFSSFNTKANLALVINDLHRHPLAFYSIKLLTFFFSKSKMVKNDGPLSVLRSFRKKEIQELLIASGLNNFEVSWQWAFRWKVIAYT</sequence>
<feature type="domain" description="Methyltransferase" evidence="2">
    <location>
        <begin position="62"/>
        <end position="152"/>
    </location>
</feature>
<dbReference type="EMBL" id="JBHLWI010000017">
    <property type="protein sequence ID" value="MFC0262534.1"/>
    <property type="molecule type" value="Genomic_DNA"/>
</dbReference>
<dbReference type="InterPro" id="IPR041698">
    <property type="entry name" value="Methyltransf_25"/>
</dbReference>
<evidence type="ECO:0000256" key="1">
    <source>
        <dbReference type="ARBA" id="ARBA00022679"/>
    </source>
</evidence>
<dbReference type="Proteomes" id="UP001589797">
    <property type="component" value="Unassembled WGS sequence"/>
</dbReference>
<protein>
    <submittedName>
        <fullName evidence="3">Methyltransferase domain-containing protein</fullName>
    </submittedName>
</protein>
<keyword evidence="3" id="KW-0489">Methyltransferase</keyword>
<evidence type="ECO:0000259" key="2">
    <source>
        <dbReference type="Pfam" id="PF13649"/>
    </source>
</evidence>
<dbReference type="Pfam" id="PF13649">
    <property type="entry name" value="Methyltransf_25"/>
    <property type="match status" value="1"/>
</dbReference>